<dbReference type="Gene3D" id="3.50.50.60">
    <property type="entry name" value="FAD/NAD(P)-binding domain"/>
    <property type="match status" value="1"/>
</dbReference>
<gene>
    <name evidence="2" type="ORF">BHQ10_003650</name>
</gene>
<dbReference type="OrthoDB" id="5046242at2759"/>
<dbReference type="InterPro" id="IPR050281">
    <property type="entry name" value="Flavin_monoamine_oxidase"/>
</dbReference>
<dbReference type="AlphaFoldDB" id="A0A364KVQ8"/>
<dbReference type="GeneID" id="63792866"/>
<dbReference type="Gene3D" id="3.90.660.10">
    <property type="match status" value="1"/>
</dbReference>
<accession>A0A364KVQ8</accession>
<dbReference type="RefSeq" id="XP_040732154.1">
    <property type="nucleotide sequence ID" value="XM_040875930.1"/>
</dbReference>
<dbReference type="InterPro" id="IPR036188">
    <property type="entry name" value="FAD/NAD-bd_sf"/>
</dbReference>
<evidence type="ECO:0000313" key="3">
    <source>
        <dbReference type="Proteomes" id="UP000249363"/>
    </source>
</evidence>
<dbReference type="GO" id="GO:0016491">
    <property type="term" value="F:oxidoreductase activity"/>
    <property type="evidence" value="ECO:0007669"/>
    <property type="project" value="InterPro"/>
</dbReference>
<dbReference type="Pfam" id="PF01593">
    <property type="entry name" value="Amino_oxidase"/>
    <property type="match status" value="1"/>
</dbReference>
<evidence type="ECO:0000313" key="2">
    <source>
        <dbReference type="EMBL" id="RAO67638.1"/>
    </source>
</evidence>
<dbReference type="GO" id="GO:0050660">
    <property type="term" value="F:flavin adenine dinucleotide binding"/>
    <property type="evidence" value="ECO:0007669"/>
    <property type="project" value="TreeGrafter"/>
</dbReference>
<reference evidence="2 3" key="1">
    <citation type="journal article" date="2017" name="Biotechnol. Biofuels">
        <title>Differential beta-glucosidase expression as a function of carbon source availability in Talaromyces amestolkiae: a genomic and proteomic approach.</title>
        <authorList>
            <person name="de Eugenio L.I."/>
            <person name="Mendez-Liter J.A."/>
            <person name="Nieto-Dominguez M."/>
            <person name="Alonso L."/>
            <person name="Gil-Munoz J."/>
            <person name="Barriuso J."/>
            <person name="Prieto A."/>
            <person name="Martinez M.J."/>
        </authorList>
    </citation>
    <scope>NUCLEOTIDE SEQUENCE [LARGE SCALE GENOMIC DNA]</scope>
    <source>
        <strain evidence="2 3">CIB</strain>
    </source>
</reference>
<dbReference type="SUPFAM" id="SSF51905">
    <property type="entry name" value="FAD/NAD(P)-binding domain"/>
    <property type="match status" value="1"/>
</dbReference>
<dbReference type="PANTHER" id="PTHR10742">
    <property type="entry name" value="FLAVIN MONOAMINE OXIDASE"/>
    <property type="match status" value="1"/>
</dbReference>
<dbReference type="EMBL" id="MIKG01000006">
    <property type="protein sequence ID" value="RAO67638.1"/>
    <property type="molecule type" value="Genomic_DNA"/>
</dbReference>
<evidence type="ECO:0000259" key="1">
    <source>
        <dbReference type="Pfam" id="PF01593"/>
    </source>
</evidence>
<proteinExistence type="predicted"/>
<dbReference type="PANTHER" id="PTHR10742:SF414">
    <property type="entry name" value="CONTAINING AMINE OXIDASE, PUTATIVE (AFU_ORTHOLOGUE AFUA_3G12150)-RELATED"/>
    <property type="match status" value="1"/>
</dbReference>
<dbReference type="Proteomes" id="UP000249363">
    <property type="component" value="Unassembled WGS sequence"/>
</dbReference>
<organism evidence="2 3">
    <name type="scientific">Talaromyces amestolkiae</name>
    <dbReference type="NCBI Taxonomy" id="1196081"/>
    <lineage>
        <taxon>Eukaryota</taxon>
        <taxon>Fungi</taxon>
        <taxon>Dikarya</taxon>
        <taxon>Ascomycota</taxon>
        <taxon>Pezizomycotina</taxon>
        <taxon>Eurotiomycetes</taxon>
        <taxon>Eurotiomycetidae</taxon>
        <taxon>Eurotiales</taxon>
        <taxon>Trichocomaceae</taxon>
        <taxon>Talaromyces</taxon>
        <taxon>Talaromyces sect. Talaromyces</taxon>
    </lineage>
</organism>
<protein>
    <recommendedName>
        <fullName evidence="1">Amine oxidase domain-containing protein</fullName>
    </recommendedName>
</protein>
<comment type="caution">
    <text evidence="2">The sequence shown here is derived from an EMBL/GenBank/DDBJ whole genome shotgun (WGS) entry which is preliminary data.</text>
</comment>
<dbReference type="STRING" id="1196081.A0A364KVQ8"/>
<sequence length="884" mass="97673">MECKANQLAQLASWLQYASVQRHKSTLHPAAVGRKLPLSARKYQLALMGKTPHVGIIGAGVSGLRCADILAQNGAKVTILEARNRIGGRITQVEVGGNLVDLGANWIHGTEGNPIDQISRISDTTTCEWDGRETIYDTNGKLLDEATTMKLAEWMWTTVDEGFVFSTKNKDSIPASMSLYDYCCKQLEKTDFTEAEKAACKEFSKFWGAYVGEPVERQSMKFFCLEECIEGTNLFVASTYKNILDHISKLALKHADLHLNSPVVQIEAANREVTSDRHITVVTEAGKKYQFDDVIVTCPLGWLKKNKSVFSPSLPLRLTSAIDNISYGRLEKIYVTFPRAFWHIPTERKSASGTGITVTNGPDFVPDSDSDKYPPAFTQWLEPTYVKAPSEEGSWNMQCVSLAALPPNCAHPTLLFYIYGPTSAWVVNSIKDMDESSLEYYEFLDHFVRPFYSSLPGYSASSESCTPTAFQASKWISDDYAGNGSYANFQVGLEAGDKDIEAMRLGMGPDRGVWFAGEHTAPFVGLGTTTGAYWSGERAAGQICDLYSLGQLGLGVRKDDSLPTGTPGVMTGNTMFHKGNTTALRAPVVLATVQVSCSDTSVQFFENPSFEDGTAEDWTFTNAYPSYSVVEAGTSAAKIAADEDGQWYLQTKGYNHAFDLSQTITGLEIGSTYTGSYYINVQLGGSLGGCWNYAYLDSNAATNQIYYEPYQRLHNFILNCPYSDANTNTSPFIACCGLFAIFFGRYLGSFVGCCRISLLVGCCSSFFPSSHTPLHTQDSQFLWCRASFIVSSGLHSHVACYSSLHTQDSQSLWHSASFIVSSDLQFFVACYSSLHTPPSSLNLNSCFTNYIIADHCSIFGSVWHSFKLNLYHFHRFFQHHICTR</sequence>
<name>A0A364KVQ8_TALAM</name>
<dbReference type="SUPFAM" id="SSF54373">
    <property type="entry name" value="FAD-linked reductases, C-terminal domain"/>
    <property type="match status" value="1"/>
</dbReference>
<dbReference type="GO" id="GO:0006338">
    <property type="term" value="P:chromatin remodeling"/>
    <property type="evidence" value="ECO:0007669"/>
    <property type="project" value="TreeGrafter"/>
</dbReference>
<dbReference type="Gene3D" id="2.60.120.260">
    <property type="entry name" value="Galactose-binding domain-like"/>
    <property type="match status" value="1"/>
</dbReference>
<feature type="domain" description="Amine oxidase" evidence="1">
    <location>
        <begin position="61"/>
        <end position="543"/>
    </location>
</feature>
<dbReference type="PRINTS" id="PR00419">
    <property type="entry name" value="ADXRDTASE"/>
</dbReference>
<keyword evidence="3" id="KW-1185">Reference proteome</keyword>
<dbReference type="InterPro" id="IPR002937">
    <property type="entry name" value="Amino_oxidase"/>
</dbReference>
<dbReference type="GO" id="GO:0003682">
    <property type="term" value="F:chromatin binding"/>
    <property type="evidence" value="ECO:0007669"/>
    <property type="project" value="TreeGrafter"/>
</dbReference>